<dbReference type="Proteomes" id="UP000244184">
    <property type="component" value="Unassembled WGS sequence"/>
</dbReference>
<dbReference type="SUPFAM" id="SSF158472">
    <property type="entry name" value="HAMP domain-like"/>
    <property type="match status" value="1"/>
</dbReference>
<evidence type="ECO:0000256" key="12">
    <source>
        <dbReference type="SAM" id="Phobius"/>
    </source>
</evidence>
<feature type="domain" description="HAMP" evidence="13">
    <location>
        <begin position="330"/>
        <end position="382"/>
    </location>
</feature>
<dbReference type="EMBL" id="PYHP01000099">
    <property type="protein sequence ID" value="PUA34728.1"/>
    <property type="molecule type" value="Genomic_DNA"/>
</dbReference>
<keyword evidence="9 12" id="KW-1133">Transmembrane helix</keyword>
<sequence length="607" mass="67941">MQDEKGGTTMRLLLTSVRYKLIALMLISIVIPTSASIVVTYFYTKESVKERSIMENTRLLSEGKSNISNFLGAVNNASLILYSNKKLDGILSNGVADPADQSYVYTALQLVSKATNNIYQVYLYLNNGQDSFLMNKDNFLRGQAKAPPAELNIAPYAAKTILTHWSNDYGLQKFPQTNPELVFSIYRPLFRVPTSEQIGLLGIDVQVDALRKLCAQLYDAAHEDMYILDGDGTVIYASDESEIGKKQEQSWVRHMLGDSATSGSMEKDVSGYDGIILFDKIKLSYLDWTVVKRIPGDYLFGHARTLTMINTVIAVLSLSVATAAVLYVSIRFTHPIKQLIRSMSKIQSGQLEEPIEIVRNDEFGILAKKFRTMMETINDLIFREYKLKLANKTTQLKMLQAQVNPHFINNALQSIGASALDNDAPDVYELVSSLGRMMHYSMNTKDTIVPLSQELAYVDHYLLLQRQRFEEKLKIEYALDEAAGSVRIPKMIIQPLVENYFKHGFHKSHQTGVLKIGTALLDGKLQVVVEDNGTGISEDRLAALNGNLSDTQSEPSDSGDRIGLMNVMFRLRLYYGEKAGLQLESNEPHGLKITMTVPTTHQEVTAL</sequence>
<evidence type="ECO:0000256" key="2">
    <source>
        <dbReference type="ARBA" id="ARBA00022475"/>
    </source>
</evidence>
<evidence type="ECO:0000259" key="13">
    <source>
        <dbReference type="PROSITE" id="PS50885"/>
    </source>
</evidence>
<evidence type="ECO:0000256" key="6">
    <source>
        <dbReference type="ARBA" id="ARBA00022741"/>
    </source>
</evidence>
<evidence type="ECO:0000256" key="11">
    <source>
        <dbReference type="ARBA" id="ARBA00023136"/>
    </source>
</evidence>
<dbReference type="SMART" id="SM00304">
    <property type="entry name" value="HAMP"/>
    <property type="match status" value="1"/>
</dbReference>
<evidence type="ECO:0000256" key="4">
    <source>
        <dbReference type="ARBA" id="ARBA00022679"/>
    </source>
</evidence>
<dbReference type="InterPro" id="IPR050640">
    <property type="entry name" value="Bact_2-comp_sensor_kinase"/>
</dbReference>
<evidence type="ECO:0000256" key="7">
    <source>
        <dbReference type="ARBA" id="ARBA00022777"/>
    </source>
</evidence>
<keyword evidence="7 14" id="KW-0418">Kinase</keyword>
<dbReference type="Pfam" id="PF02518">
    <property type="entry name" value="HATPase_c"/>
    <property type="match status" value="1"/>
</dbReference>
<keyword evidence="2" id="KW-1003">Cell membrane</keyword>
<accession>A0A2T6FS45</accession>
<name>A0A2T6FS45_9BACL</name>
<dbReference type="AlphaFoldDB" id="A0A2T6FS45"/>
<keyword evidence="4" id="KW-0808">Transferase</keyword>
<keyword evidence="5 12" id="KW-0812">Transmembrane</keyword>
<dbReference type="InterPro" id="IPR010559">
    <property type="entry name" value="Sig_transdc_His_kin_internal"/>
</dbReference>
<dbReference type="Gene3D" id="6.10.340.10">
    <property type="match status" value="1"/>
</dbReference>
<evidence type="ECO:0000256" key="5">
    <source>
        <dbReference type="ARBA" id="ARBA00022692"/>
    </source>
</evidence>
<evidence type="ECO:0000313" key="14">
    <source>
        <dbReference type="EMBL" id="PUA34728.1"/>
    </source>
</evidence>
<keyword evidence="11 12" id="KW-0472">Membrane</keyword>
<evidence type="ECO:0000256" key="10">
    <source>
        <dbReference type="ARBA" id="ARBA00023012"/>
    </source>
</evidence>
<evidence type="ECO:0000256" key="3">
    <source>
        <dbReference type="ARBA" id="ARBA00022553"/>
    </source>
</evidence>
<reference evidence="14 15" key="1">
    <citation type="submission" date="2018-03" db="EMBL/GenBank/DDBJ databases">
        <title>Genome sequence of Paenibacillus elgii strain AC13 an antimicrobial compound producing bacteria.</title>
        <authorList>
            <person name="Kurokawa A.S."/>
            <person name="Araujo J.F."/>
            <person name="Costa R.A."/>
            <person name="Ortega D.B."/>
            <person name="Pires A.S."/>
            <person name="Pappas G.J.Jr."/>
            <person name="Franco O.L."/>
            <person name="Barreto C."/>
            <person name="Magalhaes B.S."/>
            <person name="Kruger R.H."/>
        </authorList>
    </citation>
    <scope>NUCLEOTIDE SEQUENCE [LARGE SCALE GENOMIC DNA]</scope>
    <source>
        <strain evidence="14 15">AC13</strain>
    </source>
</reference>
<evidence type="ECO:0000256" key="9">
    <source>
        <dbReference type="ARBA" id="ARBA00022989"/>
    </source>
</evidence>
<dbReference type="GO" id="GO:0005524">
    <property type="term" value="F:ATP binding"/>
    <property type="evidence" value="ECO:0007669"/>
    <property type="project" value="UniProtKB-KW"/>
</dbReference>
<gene>
    <name evidence="14" type="ORF">C8Z91_33145</name>
</gene>
<evidence type="ECO:0000256" key="8">
    <source>
        <dbReference type="ARBA" id="ARBA00022840"/>
    </source>
</evidence>
<dbReference type="GO" id="GO:0000155">
    <property type="term" value="F:phosphorelay sensor kinase activity"/>
    <property type="evidence" value="ECO:0007669"/>
    <property type="project" value="InterPro"/>
</dbReference>
<feature type="transmembrane region" description="Helical" evidence="12">
    <location>
        <begin position="308"/>
        <end position="330"/>
    </location>
</feature>
<comment type="caution">
    <text evidence="14">The sequence shown here is derived from an EMBL/GenBank/DDBJ whole genome shotgun (WGS) entry which is preliminary data.</text>
</comment>
<organism evidence="14 15">
    <name type="scientific">Paenibacillus elgii</name>
    <dbReference type="NCBI Taxonomy" id="189691"/>
    <lineage>
        <taxon>Bacteria</taxon>
        <taxon>Bacillati</taxon>
        <taxon>Bacillota</taxon>
        <taxon>Bacilli</taxon>
        <taxon>Bacillales</taxon>
        <taxon>Paenibacillaceae</taxon>
        <taxon>Paenibacillus</taxon>
    </lineage>
</organism>
<comment type="subcellular location">
    <subcellularLocation>
        <location evidence="1">Cell membrane</location>
        <topology evidence="1">Multi-pass membrane protein</topology>
    </subcellularLocation>
</comment>
<dbReference type="InterPro" id="IPR003594">
    <property type="entry name" value="HATPase_dom"/>
</dbReference>
<dbReference type="CDD" id="cd06225">
    <property type="entry name" value="HAMP"/>
    <property type="match status" value="1"/>
</dbReference>
<dbReference type="GO" id="GO:0005886">
    <property type="term" value="C:plasma membrane"/>
    <property type="evidence" value="ECO:0007669"/>
    <property type="project" value="UniProtKB-SubCell"/>
</dbReference>
<keyword evidence="10" id="KW-0902">Two-component regulatory system</keyword>
<dbReference type="Gene3D" id="3.30.450.20">
    <property type="entry name" value="PAS domain"/>
    <property type="match status" value="1"/>
</dbReference>
<evidence type="ECO:0000256" key="1">
    <source>
        <dbReference type="ARBA" id="ARBA00004651"/>
    </source>
</evidence>
<dbReference type="PANTHER" id="PTHR34220:SF11">
    <property type="entry name" value="SENSOR PROTEIN KINASE HPTS"/>
    <property type="match status" value="1"/>
</dbReference>
<dbReference type="InterPro" id="IPR036890">
    <property type="entry name" value="HATPase_C_sf"/>
</dbReference>
<feature type="transmembrane region" description="Helical" evidence="12">
    <location>
        <begin position="21"/>
        <end position="43"/>
    </location>
</feature>
<keyword evidence="8" id="KW-0067">ATP-binding</keyword>
<keyword evidence="6" id="KW-0547">Nucleotide-binding</keyword>
<dbReference type="PROSITE" id="PS50885">
    <property type="entry name" value="HAMP"/>
    <property type="match status" value="1"/>
</dbReference>
<protein>
    <submittedName>
        <fullName evidence="14">Two-component sensor histidine kinase</fullName>
    </submittedName>
</protein>
<proteinExistence type="predicted"/>
<dbReference type="Gene3D" id="3.30.565.10">
    <property type="entry name" value="Histidine kinase-like ATPase, C-terminal domain"/>
    <property type="match status" value="1"/>
</dbReference>
<dbReference type="PANTHER" id="PTHR34220">
    <property type="entry name" value="SENSOR HISTIDINE KINASE YPDA"/>
    <property type="match status" value="1"/>
</dbReference>
<dbReference type="SUPFAM" id="SSF55874">
    <property type="entry name" value="ATPase domain of HSP90 chaperone/DNA topoisomerase II/histidine kinase"/>
    <property type="match status" value="1"/>
</dbReference>
<dbReference type="InterPro" id="IPR003660">
    <property type="entry name" value="HAMP_dom"/>
</dbReference>
<keyword evidence="3" id="KW-0597">Phosphoprotein</keyword>
<evidence type="ECO:0000313" key="15">
    <source>
        <dbReference type="Proteomes" id="UP000244184"/>
    </source>
</evidence>
<dbReference type="Pfam" id="PF06580">
    <property type="entry name" value="His_kinase"/>
    <property type="match status" value="1"/>
</dbReference>
<dbReference type="Pfam" id="PF00672">
    <property type="entry name" value="HAMP"/>
    <property type="match status" value="1"/>
</dbReference>